<evidence type="ECO:0000259" key="5">
    <source>
        <dbReference type="Pfam" id="PF24312"/>
    </source>
</evidence>
<dbReference type="InterPro" id="IPR056544">
    <property type="entry name" value="Ig_POM152"/>
</dbReference>
<name>A0A2P5I1Y5_DIAHE</name>
<protein>
    <recommendedName>
        <fullName evidence="10">Nucleoporin Pom152</fullName>
    </recommendedName>
</protein>
<feature type="domain" description="Nucleoporin POM152 ninth Ig-like" evidence="7">
    <location>
        <begin position="1088"/>
        <end position="1166"/>
    </location>
</feature>
<evidence type="ECO:0000313" key="8">
    <source>
        <dbReference type="EMBL" id="POS76477.1"/>
    </source>
</evidence>
<evidence type="ECO:0000259" key="3">
    <source>
        <dbReference type="Pfam" id="PF23664"/>
    </source>
</evidence>
<keyword evidence="2" id="KW-0472">Membrane</keyword>
<dbReference type="Pfam" id="PF24097">
    <property type="entry name" value="TMD_POM152"/>
    <property type="match status" value="1"/>
</dbReference>
<feature type="domain" description="Nucleoporin POM152 Ig-like" evidence="5">
    <location>
        <begin position="769"/>
        <end position="856"/>
    </location>
</feature>
<dbReference type="InterPro" id="IPR056542">
    <property type="entry name" value="Ig-like_POM152_1st"/>
</dbReference>
<dbReference type="GO" id="GO:0017056">
    <property type="term" value="F:structural constituent of nuclear pore"/>
    <property type="evidence" value="ECO:0007669"/>
    <property type="project" value="InterPro"/>
</dbReference>
<evidence type="ECO:0000313" key="9">
    <source>
        <dbReference type="Proteomes" id="UP000094444"/>
    </source>
</evidence>
<dbReference type="OrthoDB" id="5529162at2759"/>
<comment type="caution">
    <text evidence="8">The sequence shown here is derived from an EMBL/GenBank/DDBJ whole genome shotgun (WGS) entry which is preliminary data.</text>
</comment>
<evidence type="ECO:0000259" key="4">
    <source>
        <dbReference type="Pfam" id="PF24097"/>
    </source>
</evidence>
<feature type="domain" description="Nucleoporin POM152 N-terminal transmembrane" evidence="4">
    <location>
        <begin position="71"/>
        <end position="156"/>
    </location>
</feature>
<evidence type="ECO:0000256" key="2">
    <source>
        <dbReference type="SAM" id="Phobius"/>
    </source>
</evidence>
<dbReference type="EMBL" id="MAVT02000365">
    <property type="protein sequence ID" value="POS76477.1"/>
    <property type="molecule type" value="Genomic_DNA"/>
</dbReference>
<organism evidence="8 9">
    <name type="scientific">Diaporthe helianthi</name>
    <dbReference type="NCBI Taxonomy" id="158607"/>
    <lineage>
        <taxon>Eukaryota</taxon>
        <taxon>Fungi</taxon>
        <taxon>Dikarya</taxon>
        <taxon>Ascomycota</taxon>
        <taxon>Pezizomycotina</taxon>
        <taxon>Sordariomycetes</taxon>
        <taxon>Sordariomycetidae</taxon>
        <taxon>Diaporthales</taxon>
        <taxon>Diaporthaceae</taxon>
        <taxon>Diaporthe</taxon>
    </lineage>
</organism>
<dbReference type="PANTHER" id="PTHR28206:SF1">
    <property type="entry name" value="NUCLEOPORIN POM152"/>
    <property type="match status" value="1"/>
</dbReference>
<evidence type="ECO:0008006" key="10">
    <source>
        <dbReference type="Google" id="ProtNLM"/>
    </source>
</evidence>
<feature type="domain" description="Nucleoporin POM152 immunoglobulin-like" evidence="3">
    <location>
        <begin position="567"/>
        <end position="669"/>
    </location>
</feature>
<evidence type="ECO:0000256" key="1">
    <source>
        <dbReference type="SAM" id="MobiDB-lite"/>
    </source>
</evidence>
<feature type="domain" description="Nucleoporin POM152 Ig-like" evidence="5">
    <location>
        <begin position="460"/>
        <end position="563"/>
    </location>
</feature>
<dbReference type="Pfam" id="PF24312">
    <property type="entry name" value="Ig-like_POM152"/>
    <property type="match status" value="3"/>
</dbReference>
<reference evidence="8" key="1">
    <citation type="submission" date="2017-09" db="EMBL/GenBank/DDBJ databases">
        <title>Polyketide synthases of a Diaporthe helianthi virulent isolate.</title>
        <authorList>
            <person name="Baroncelli R."/>
        </authorList>
    </citation>
    <scope>NUCLEOTIDE SEQUENCE [LARGE SCALE GENOMIC DNA]</scope>
    <source>
        <strain evidence="8">7/96</strain>
    </source>
</reference>
<evidence type="ECO:0000259" key="6">
    <source>
        <dbReference type="Pfam" id="PF24519"/>
    </source>
</evidence>
<dbReference type="InterPro" id="IPR037701">
    <property type="entry name" value="Pom152"/>
</dbReference>
<evidence type="ECO:0000259" key="7">
    <source>
        <dbReference type="Pfam" id="PF24527"/>
    </source>
</evidence>
<keyword evidence="2" id="KW-0812">Transmembrane</keyword>
<keyword evidence="2" id="KW-1133">Transmembrane helix</keyword>
<dbReference type="Pfam" id="PF23664">
    <property type="entry name" value="Ig_Pom152"/>
    <property type="match status" value="2"/>
</dbReference>
<dbReference type="Pfam" id="PF24527">
    <property type="entry name" value="Ig-like_Pom152_9"/>
    <property type="match status" value="1"/>
</dbReference>
<sequence length="1272" mass="141190">MNETPERVTGAFPATPATNLRGRAPPTPEGTPDRVLPARGPTVNPLPPAPENQRQRNQPASNPVIPLTILDAPTQRFYAVGFYVALLAWKLYEWVGLMEDEASSVWLFLKWNVIDLMFIMGLPELRIPWLELTQPACLVLFFGHAFFNFLLMFNITAGFTAALLAFLKVFYDRELAISEHYVQPAHVLHNASVILGKQIINILPEGSAVLNPDGKSFCLGDSQPTITLPMLFNETVPVEVEVIRIDLETNSPEILKLGKDQIRSITKMAKRRADNPDEPDVQFDYPVKKPGVYKLGRVMDEYKLEVQRLTGNTYVVPCPKARVLPSPSSDRCLGDLSDLSLQVEGTPPLKIVYSQVINGKDHSFHFQSLQPDGFSSPLMGSSRSSALVLPDDDSYVTWARAQIVTVGLNESMNSGGEWQYSVDEVQDAFGNVVKYASPVDDPEMKPKPKHLFQQFSVKDRPTVSLFDCNMRHPLKVAKGKSTNLPVKYEIADEKNNAKHSLTWLFSPIDTLTKNGEHGEAATLGTYNAKKTNDVPRVSAPGLYTLKTVTAGACEGEVQEPSSCLLLNPLEPSLVLRSTDIPDKCAGNSIGVSVDFDFVGTPPFVVNYKAIHNGSPERRSFRANSMRHQEEFIPTVAGTHKYVFESIRDKVYDDIALSGPGMTLETTVKPVASASIRKPSAVVNACLEEEVFVDVVLQGEAPFTLEWELVHDGRRRQHKVSDIQEKHVKLKTPPLAQGGEYSVALIAITDTSGCRGFLQDDMKISVRRQRPRGAFGQLEGKFRTRTLEEAKVKLPVRLSGEGPWEVYYKNLDEGETPQLKKRTLKSGNDFLTVDKRGVYEMVDVLDNKCPGLVDPRAAQFAVDWLPRPELGLVLTPSIKAERDFVYSKKEVCEGDIDGFEIALKGSPPFHVEYEVKHKPDVGGVSSPHKKTVDAALGKASIQMDTTKSGLYAYKFTGVQDSVYVDNKKLNQVTLHQTVNPRPSASFTKPGQTYKSCMADQDIEESIPVELTGTAPFSLEIEIKHQSGAGLETYRIPSIPTTKFDVRIPRQYLKLGGQSVRIRQVGDAHGCRKTYDAGGPSVQVQLYDAPTIYELEGRQDYCVGERIGYTLSGTPPFEVMYTFDGSQRKAKSPTTSFRRLAEYPGTFAITSISDRASECNSNVNITKVIHPIPTVKISKGRTSRASIHEGGVVDILFEFTGSPPFEFVYTRSTNAKKGQRSQVLETRSDNSYDFSKVIKASQEGTYEVISIRDQHCSFQTAQVHGETSEKRLQY</sequence>
<dbReference type="FunCoup" id="A0A2P5I1Y5">
    <property type="interactions" value="83"/>
</dbReference>
<dbReference type="InParanoid" id="A0A2P5I1Y5"/>
<dbReference type="PANTHER" id="PTHR28206">
    <property type="entry name" value="NUCLEOPORIN POM152"/>
    <property type="match status" value="1"/>
</dbReference>
<dbReference type="AlphaFoldDB" id="A0A2P5I1Y5"/>
<feature type="domain" description="Nucleoporin POM152 immunoglobulin-like" evidence="3">
    <location>
        <begin position="888"/>
        <end position="979"/>
    </location>
</feature>
<gene>
    <name evidence="8" type="ORF">DHEL01_v205136</name>
</gene>
<dbReference type="InterPro" id="IPR056543">
    <property type="entry name" value="Ig-like_POM152_9th"/>
</dbReference>
<proteinExistence type="predicted"/>
<keyword evidence="9" id="KW-1185">Reference proteome</keyword>
<dbReference type="InterPro" id="IPR056540">
    <property type="entry name" value="TMD_POM152"/>
</dbReference>
<dbReference type="GO" id="GO:0070762">
    <property type="term" value="C:nuclear pore transmembrane ring"/>
    <property type="evidence" value="ECO:0007669"/>
    <property type="project" value="TreeGrafter"/>
</dbReference>
<dbReference type="GO" id="GO:0006606">
    <property type="term" value="P:protein import into nucleus"/>
    <property type="evidence" value="ECO:0007669"/>
    <property type="project" value="TreeGrafter"/>
</dbReference>
<dbReference type="InterPro" id="IPR056541">
    <property type="entry name" value="Ig-like_POM152"/>
</dbReference>
<feature type="region of interest" description="Disordered" evidence="1">
    <location>
        <begin position="1"/>
        <end position="60"/>
    </location>
</feature>
<dbReference type="Proteomes" id="UP000094444">
    <property type="component" value="Unassembled WGS sequence"/>
</dbReference>
<feature type="domain" description="Nucleoporin POM152 Ig-like" evidence="5">
    <location>
        <begin position="1171"/>
        <end position="1257"/>
    </location>
</feature>
<dbReference type="GO" id="GO:0006999">
    <property type="term" value="P:nuclear pore organization"/>
    <property type="evidence" value="ECO:0007669"/>
    <property type="project" value="TreeGrafter"/>
</dbReference>
<dbReference type="Pfam" id="PF24519">
    <property type="entry name" value="Ig-like_Pom152_1"/>
    <property type="match status" value="1"/>
</dbReference>
<dbReference type="STRING" id="158607.A0A2P5I1Y5"/>
<feature type="transmembrane region" description="Helical" evidence="2">
    <location>
        <begin position="137"/>
        <end position="167"/>
    </location>
</feature>
<accession>A0A2P5I1Y5</accession>
<feature type="domain" description="Nucleoporin POM152 first Ig-like" evidence="6">
    <location>
        <begin position="207"/>
        <end position="315"/>
    </location>
</feature>